<evidence type="ECO:0000256" key="1">
    <source>
        <dbReference type="SAM" id="Phobius"/>
    </source>
</evidence>
<dbReference type="GO" id="GO:0016747">
    <property type="term" value="F:acyltransferase activity, transferring groups other than amino-acyl groups"/>
    <property type="evidence" value="ECO:0007669"/>
    <property type="project" value="InterPro"/>
</dbReference>
<dbReference type="InterPro" id="IPR050879">
    <property type="entry name" value="Acyltransferase_3"/>
</dbReference>
<feature type="transmembrane region" description="Helical" evidence="1">
    <location>
        <begin position="231"/>
        <end position="260"/>
    </location>
</feature>
<accession>A0A2S8HL75</accession>
<feature type="transmembrane region" description="Helical" evidence="1">
    <location>
        <begin position="272"/>
        <end position="292"/>
    </location>
</feature>
<dbReference type="RefSeq" id="WP_105343175.1">
    <property type="nucleotide sequence ID" value="NZ_PUIN01000008.1"/>
</dbReference>
<feature type="transmembrane region" description="Helical" evidence="1">
    <location>
        <begin position="127"/>
        <end position="148"/>
    </location>
</feature>
<gene>
    <name evidence="3" type="ORF">C5612_15695</name>
</gene>
<dbReference type="PANTHER" id="PTHR23028:SF131">
    <property type="entry name" value="BLR2367 PROTEIN"/>
    <property type="match status" value="1"/>
</dbReference>
<dbReference type="Pfam" id="PF01757">
    <property type="entry name" value="Acyl_transf_3"/>
    <property type="match status" value="1"/>
</dbReference>
<dbReference type="GO" id="GO:0016020">
    <property type="term" value="C:membrane"/>
    <property type="evidence" value="ECO:0007669"/>
    <property type="project" value="TreeGrafter"/>
</dbReference>
<dbReference type="AlphaFoldDB" id="A0A2S8HL75"/>
<name>A0A2S8HL75_9PSED</name>
<comment type="caution">
    <text evidence="3">The sequence shown here is derived from an EMBL/GenBank/DDBJ whole genome shotgun (WGS) entry which is preliminary data.</text>
</comment>
<evidence type="ECO:0000259" key="2">
    <source>
        <dbReference type="Pfam" id="PF01757"/>
    </source>
</evidence>
<proteinExistence type="predicted"/>
<protein>
    <recommendedName>
        <fullName evidence="2">Acyltransferase 3 domain-containing protein</fullName>
    </recommendedName>
</protein>
<organism evidence="3 4">
    <name type="scientific">Pseudomonas frederiksbergensis</name>
    <dbReference type="NCBI Taxonomy" id="104087"/>
    <lineage>
        <taxon>Bacteria</taxon>
        <taxon>Pseudomonadati</taxon>
        <taxon>Pseudomonadota</taxon>
        <taxon>Gammaproteobacteria</taxon>
        <taxon>Pseudomonadales</taxon>
        <taxon>Pseudomonadaceae</taxon>
        <taxon>Pseudomonas</taxon>
    </lineage>
</organism>
<sequence length="387" mass="43066">MRENLKALTSLRFFAAAAIVIHHTSWYFGYGARLGKVFPLDLGVSFFFVLSGFVLYYAYPSLSSTRDKARFVVSRFARIWPAHVVTLLLTLVFLPHTWVTGPDEPSKALPMVANLFLLQSWVPLPHYFFSLNGVSWSISTELFFYAMFPLLIWNWERTKWAKLGAAAVMAWACVAWAKASGVPLLGNTNILSIDGLVFIFPPARLLEFSIGVLTAWAWLKYRSRFLHLATPAQIAAALLVLLGVPLLAKTIQIAALQGIISAAAAKWLSESGYAPIFAFAIFSMAMSNGALARLLSARPLVLLGEISFSIYLTHQLLMSVLGITRSLPAFGSMPCQLFTYWVIVLTLSFCLWIFIEKPCRAIIVAKFDQLWPGNAVFARITQNAAER</sequence>
<feature type="transmembrane region" description="Helical" evidence="1">
    <location>
        <begin position="80"/>
        <end position="99"/>
    </location>
</feature>
<feature type="domain" description="Acyltransferase 3" evidence="2">
    <location>
        <begin position="7"/>
        <end position="353"/>
    </location>
</feature>
<dbReference type="Proteomes" id="UP000239687">
    <property type="component" value="Unassembled WGS sequence"/>
</dbReference>
<dbReference type="PANTHER" id="PTHR23028">
    <property type="entry name" value="ACETYLTRANSFERASE"/>
    <property type="match status" value="1"/>
</dbReference>
<feature type="transmembrane region" description="Helical" evidence="1">
    <location>
        <begin position="299"/>
        <end position="317"/>
    </location>
</feature>
<feature type="transmembrane region" description="Helical" evidence="1">
    <location>
        <begin position="12"/>
        <end position="30"/>
    </location>
</feature>
<evidence type="ECO:0000313" key="3">
    <source>
        <dbReference type="EMBL" id="PQP03267.1"/>
    </source>
</evidence>
<dbReference type="InterPro" id="IPR002656">
    <property type="entry name" value="Acyl_transf_3_dom"/>
</dbReference>
<keyword evidence="1" id="KW-1133">Transmembrane helix</keyword>
<reference evidence="3 4" key="1">
    <citation type="submission" date="2018-02" db="EMBL/GenBank/DDBJ databases">
        <title>Draft genome sequencing of Pseudomonas frederiksbergensis 11-D3.</title>
        <authorList>
            <person name="Zheng B.-X."/>
        </authorList>
    </citation>
    <scope>NUCLEOTIDE SEQUENCE [LARGE SCALE GENOMIC DNA]</scope>
    <source>
        <strain evidence="3 4">11-D3</strain>
    </source>
</reference>
<dbReference type="EMBL" id="PUIN01000008">
    <property type="protein sequence ID" value="PQP03267.1"/>
    <property type="molecule type" value="Genomic_DNA"/>
</dbReference>
<evidence type="ECO:0000313" key="4">
    <source>
        <dbReference type="Proteomes" id="UP000239687"/>
    </source>
</evidence>
<dbReference type="GO" id="GO:0000271">
    <property type="term" value="P:polysaccharide biosynthetic process"/>
    <property type="evidence" value="ECO:0007669"/>
    <property type="project" value="TreeGrafter"/>
</dbReference>
<keyword evidence="1" id="KW-0812">Transmembrane</keyword>
<feature type="transmembrane region" description="Helical" evidence="1">
    <location>
        <begin position="42"/>
        <end position="59"/>
    </location>
</feature>
<feature type="transmembrane region" description="Helical" evidence="1">
    <location>
        <begin position="160"/>
        <end position="177"/>
    </location>
</feature>
<feature type="transmembrane region" description="Helical" evidence="1">
    <location>
        <begin position="337"/>
        <end position="355"/>
    </location>
</feature>
<keyword evidence="1" id="KW-0472">Membrane</keyword>
<feature type="transmembrane region" description="Helical" evidence="1">
    <location>
        <begin position="197"/>
        <end position="219"/>
    </location>
</feature>